<protein>
    <submittedName>
        <fullName evidence="1">Uncharacterized protein</fullName>
    </submittedName>
</protein>
<keyword evidence="2" id="KW-1185">Reference proteome</keyword>
<dbReference type="EMBL" id="CP003360">
    <property type="protein sequence ID" value="AFM23428.1"/>
    <property type="molecule type" value="Genomic_DNA"/>
</dbReference>
<accession>I4C1I7</accession>
<sequence length="63" mass="6688">MTISVAFFLSPAGDIARMPLILFCIQDANYTDLAPQVSGTPVPRLTAVLGATDLPCRSVLPLQ</sequence>
<dbReference type="AlphaFoldDB" id="I4C1I7"/>
<proteinExistence type="predicted"/>
<organism evidence="1 2">
    <name type="scientific">Desulfomonile tiedjei (strain ATCC 49306 / DSM 6799 / DCB-1)</name>
    <dbReference type="NCBI Taxonomy" id="706587"/>
    <lineage>
        <taxon>Bacteria</taxon>
        <taxon>Pseudomonadati</taxon>
        <taxon>Thermodesulfobacteriota</taxon>
        <taxon>Desulfomonilia</taxon>
        <taxon>Desulfomonilales</taxon>
        <taxon>Desulfomonilaceae</taxon>
        <taxon>Desulfomonile</taxon>
    </lineage>
</organism>
<gene>
    <name evidence="1" type="ordered locus">Desti_0702</name>
</gene>
<evidence type="ECO:0000313" key="1">
    <source>
        <dbReference type="EMBL" id="AFM23428.1"/>
    </source>
</evidence>
<evidence type="ECO:0000313" key="2">
    <source>
        <dbReference type="Proteomes" id="UP000006055"/>
    </source>
</evidence>
<dbReference type="Proteomes" id="UP000006055">
    <property type="component" value="Chromosome"/>
</dbReference>
<dbReference type="KEGG" id="dti:Desti_0702"/>
<reference evidence="2" key="1">
    <citation type="submission" date="2012-06" db="EMBL/GenBank/DDBJ databases">
        <title>Complete sequence of chromosome of Desulfomonile tiedjei DSM 6799.</title>
        <authorList>
            <person name="Lucas S."/>
            <person name="Copeland A."/>
            <person name="Lapidus A."/>
            <person name="Glavina del Rio T."/>
            <person name="Dalin E."/>
            <person name="Tice H."/>
            <person name="Bruce D."/>
            <person name="Goodwin L."/>
            <person name="Pitluck S."/>
            <person name="Peters L."/>
            <person name="Ovchinnikova G."/>
            <person name="Zeytun A."/>
            <person name="Lu M."/>
            <person name="Kyrpides N."/>
            <person name="Mavromatis K."/>
            <person name="Ivanova N."/>
            <person name="Brettin T."/>
            <person name="Detter J.C."/>
            <person name="Han C."/>
            <person name="Larimer F."/>
            <person name="Land M."/>
            <person name="Hauser L."/>
            <person name="Markowitz V."/>
            <person name="Cheng J.-F."/>
            <person name="Hugenholtz P."/>
            <person name="Woyke T."/>
            <person name="Wu D."/>
            <person name="Spring S."/>
            <person name="Schroeder M."/>
            <person name="Brambilla E."/>
            <person name="Klenk H.-P."/>
            <person name="Eisen J.A."/>
        </authorList>
    </citation>
    <scope>NUCLEOTIDE SEQUENCE [LARGE SCALE GENOMIC DNA]</scope>
    <source>
        <strain evidence="2">ATCC 49306 / DSM 6799 / DCB-1</strain>
    </source>
</reference>
<name>I4C1I7_DESTA</name>
<dbReference type="HOGENOM" id="CLU_2878571_0_0_7"/>
<dbReference type="RefSeq" id="WP_014808584.1">
    <property type="nucleotide sequence ID" value="NC_018025.1"/>
</dbReference>